<organism evidence="1 2">
    <name type="scientific">Desulfuromonas versatilis</name>
    <dbReference type="NCBI Taxonomy" id="2802975"/>
    <lineage>
        <taxon>Bacteria</taxon>
        <taxon>Pseudomonadati</taxon>
        <taxon>Thermodesulfobacteriota</taxon>
        <taxon>Desulfuromonadia</taxon>
        <taxon>Desulfuromonadales</taxon>
        <taxon>Desulfuromonadaceae</taxon>
        <taxon>Desulfuromonas</taxon>
    </lineage>
</organism>
<sequence length="164" mass="17503">MTKWISETPHTRPGRPGLFRHRGWRSTAALVALGGLLLSAQVGQASLGGTQAGAPSNEAREVRIATVEGFNLAFMLVDPASQSRTQEGELLLFIGGPDGRPVRDAAVKYTVVNPQGEKRVASAEAARGGYRALVDWQAPGTYLVQAEVKTEKGSLSDQFVCLID</sequence>
<dbReference type="Proteomes" id="UP001319827">
    <property type="component" value="Chromosome"/>
</dbReference>
<keyword evidence="2" id="KW-1185">Reference proteome</keyword>
<dbReference type="RefSeq" id="WP_221249261.1">
    <property type="nucleotide sequence ID" value="NZ_AP024355.1"/>
</dbReference>
<proteinExistence type="predicted"/>
<reference evidence="1 2" key="1">
    <citation type="journal article" date="2016" name="C (Basel)">
        <title>Selective Growth of and Electricity Production by Marine Exoelectrogenic Bacteria in Self-Aggregated Hydrogel of Microbially Reduced Graphene Oxide.</title>
        <authorList>
            <person name="Yoshida N."/>
            <person name="Goto Y."/>
            <person name="Miyata Y."/>
        </authorList>
    </citation>
    <scope>NUCLEOTIDE SEQUENCE [LARGE SCALE GENOMIC DNA]</scope>
    <source>
        <strain evidence="1 2">NIT-T3</strain>
    </source>
</reference>
<reference evidence="1 2" key="2">
    <citation type="journal article" date="2021" name="Int. J. Syst. Evol. Microbiol.">
        <title>Isolation and Polyphasic Characterization of Desulfuromonas versatilis sp. Nov., an Electrogenic Bacteria Capable of Versatile Metabolism Isolated from a Graphene Oxide-Reducing Enrichment Culture.</title>
        <authorList>
            <person name="Xie L."/>
            <person name="Yoshida N."/>
            <person name="Ishii S."/>
            <person name="Meng L."/>
        </authorList>
    </citation>
    <scope>NUCLEOTIDE SEQUENCE [LARGE SCALE GENOMIC DNA]</scope>
    <source>
        <strain evidence="1 2">NIT-T3</strain>
    </source>
</reference>
<dbReference type="EMBL" id="AP024355">
    <property type="protein sequence ID" value="BCR05864.1"/>
    <property type="molecule type" value="Genomic_DNA"/>
</dbReference>
<name>A0ABN6E0U9_9BACT</name>
<gene>
    <name evidence="1" type="ORF">DESUT3_29330</name>
</gene>
<protein>
    <recommendedName>
        <fullName evidence="3">YtkA-like domain-containing protein</fullName>
    </recommendedName>
</protein>
<accession>A0ABN6E0U9</accession>
<evidence type="ECO:0008006" key="3">
    <source>
        <dbReference type="Google" id="ProtNLM"/>
    </source>
</evidence>
<evidence type="ECO:0000313" key="1">
    <source>
        <dbReference type="EMBL" id="BCR05864.1"/>
    </source>
</evidence>
<evidence type="ECO:0000313" key="2">
    <source>
        <dbReference type="Proteomes" id="UP001319827"/>
    </source>
</evidence>